<dbReference type="Gene3D" id="3.40.50.1580">
    <property type="entry name" value="Nucleoside phosphorylase domain"/>
    <property type="match status" value="1"/>
</dbReference>
<accession>A0A9J6FYN0</accession>
<name>A0A9J6FYN0_HAELO</name>
<dbReference type="Pfam" id="PF01048">
    <property type="entry name" value="PNP_UDP_1"/>
    <property type="match status" value="1"/>
</dbReference>
<dbReference type="GO" id="GO:0004850">
    <property type="term" value="F:uridine phosphorylase activity"/>
    <property type="evidence" value="ECO:0007669"/>
    <property type="project" value="TreeGrafter"/>
</dbReference>
<protein>
    <recommendedName>
        <fullName evidence="1">Nucleoside phosphorylase domain-containing protein</fullName>
    </recommendedName>
</protein>
<dbReference type="AlphaFoldDB" id="A0A9J6FYN0"/>
<proteinExistence type="predicted"/>
<evidence type="ECO:0000259" key="1">
    <source>
        <dbReference type="Pfam" id="PF01048"/>
    </source>
</evidence>
<dbReference type="GO" id="GO:0006218">
    <property type="term" value="P:uridine catabolic process"/>
    <property type="evidence" value="ECO:0007669"/>
    <property type="project" value="TreeGrafter"/>
</dbReference>
<keyword evidence="3" id="KW-1185">Reference proteome</keyword>
<dbReference type="InterPro" id="IPR000845">
    <property type="entry name" value="Nucleoside_phosphorylase_d"/>
</dbReference>
<dbReference type="PANTHER" id="PTHR43691">
    <property type="entry name" value="URIDINE PHOSPHORYLASE"/>
    <property type="match status" value="1"/>
</dbReference>
<dbReference type="InterPro" id="IPR035994">
    <property type="entry name" value="Nucleoside_phosphorylase_sf"/>
</dbReference>
<dbReference type="OrthoDB" id="204058at2759"/>
<gene>
    <name evidence="2" type="ORF">HPB48_010646</name>
</gene>
<evidence type="ECO:0000313" key="2">
    <source>
        <dbReference type="EMBL" id="KAH9368173.1"/>
    </source>
</evidence>
<dbReference type="Proteomes" id="UP000821853">
    <property type="component" value="Chromosome 2"/>
</dbReference>
<dbReference type="EMBL" id="JABSTR010000004">
    <property type="protein sequence ID" value="KAH9368173.1"/>
    <property type="molecule type" value="Genomic_DNA"/>
</dbReference>
<comment type="caution">
    <text evidence="2">The sequence shown here is derived from an EMBL/GenBank/DDBJ whole genome shotgun (WGS) entry which is preliminary data.</text>
</comment>
<dbReference type="SUPFAM" id="SSF53167">
    <property type="entry name" value="Purine and uridine phosphorylases"/>
    <property type="match status" value="1"/>
</dbReference>
<feature type="domain" description="Nucleoside phosphorylase" evidence="1">
    <location>
        <begin position="6"/>
        <end position="73"/>
    </location>
</feature>
<sequence>MKHKFMEKIRDIGVVNIEMEAAEFAAMCHLAGVKGAVVCVTLLDRLEGDQIDADHEKMVDWQNRPQELALQFICSRLDRAPANKKTESN</sequence>
<dbReference type="VEuPathDB" id="VectorBase:HLOH_039970"/>
<reference evidence="2 3" key="1">
    <citation type="journal article" date="2020" name="Cell">
        <title>Large-Scale Comparative Analyses of Tick Genomes Elucidate Their Genetic Diversity and Vector Capacities.</title>
        <authorList>
            <consortium name="Tick Genome and Microbiome Consortium (TIGMIC)"/>
            <person name="Jia N."/>
            <person name="Wang J."/>
            <person name="Shi W."/>
            <person name="Du L."/>
            <person name="Sun Y."/>
            <person name="Zhan W."/>
            <person name="Jiang J.F."/>
            <person name="Wang Q."/>
            <person name="Zhang B."/>
            <person name="Ji P."/>
            <person name="Bell-Sakyi L."/>
            <person name="Cui X.M."/>
            <person name="Yuan T.T."/>
            <person name="Jiang B.G."/>
            <person name="Yang W.F."/>
            <person name="Lam T.T."/>
            <person name="Chang Q.C."/>
            <person name="Ding S.J."/>
            <person name="Wang X.J."/>
            <person name="Zhu J.G."/>
            <person name="Ruan X.D."/>
            <person name="Zhao L."/>
            <person name="Wei J.T."/>
            <person name="Ye R.Z."/>
            <person name="Que T.C."/>
            <person name="Du C.H."/>
            <person name="Zhou Y.H."/>
            <person name="Cheng J.X."/>
            <person name="Dai P.F."/>
            <person name="Guo W.B."/>
            <person name="Han X.H."/>
            <person name="Huang E.J."/>
            <person name="Li L.F."/>
            <person name="Wei W."/>
            <person name="Gao Y.C."/>
            <person name="Liu J.Z."/>
            <person name="Shao H.Z."/>
            <person name="Wang X."/>
            <person name="Wang C.C."/>
            <person name="Yang T.C."/>
            <person name="Huo Q.B."/>
            <person name="Li W."/>
            <person name="Chen H.Y."/>
            <person name="Chen S.E."/>
            <person name="Zhou L.G."/>
            <person name="Ni X.B."/>
            <person name="Tian J.H."/>
            <person name="Sheng Y."/>
            <person name="Liu T."/>
            <person name="Pan Y.S."/>
            <person name="Xia L.Y."/>
            <person name="Li J."/>
            <person name="Zhao F."/>
            <person name="Cao W.C."/>
        </authorList>
    </citation>
    <scope>NUCLEOTIDE SEQUENCE [LARGE SCALE GENOMIC DNA]</scope>
    <source>
        <strain evidence="2">HaeL-2018</strain>
    </source>
</reference>
<evidence type="ECO:0000313" key="3">
    <source>
        <dbReference type="Proteomes" id="UP000821853"/>
    </source>
</evidence>
<dbReference type="OMA" id="AMCGRAG"/>
<organism evidence="2 3">
    <name type="scientific">Haemaphysalis longicornis</name>
    <name type="common">Bush tick</name>
    <dbReference type="NCBI Taxonomy" id="44386"/>
    <lineage>
        <taxon>Eukaryota</taxon>
        <taxon>Metazoa</taxon>
        <taxon>Ecdysozoa</taxon>
        <taxon>Arthropoda</taxon>
        <taxon>Chelicerata</taxon>
        <taxon>Arachnida</taxon>
        <taxon>Acari</taxon>
        <taxon>Parasitiformes</taxon>
        <taxon>Ixodida</taxon>
        <taxon>Ixodoidea</taxon>
        <taxon>Ixodidae</taxon>
        <taxon>Haemaphysalinae</taxon>
        <taxon>Haemaphysalis</taxon>
    </lineage>
</organism>
<dbReference type="GO" id="GO:0005829">
    <property type="term" value="C:cytosol"/>
    <property type="evidence" value="ECO:0007669"/>
    <property type="project" value="TreeGrafter"/>
</dbReference>
<dbReference type="PANTHER" id="PTHR43691:SF11">
    <property type="entry name" value="FI09636P-RELATED"/>
    <property type="match status" value="1"/>
</dbReference>